<dbReference type="PANTHER" id="PTHR43877">
    <property type="entry name" value="AMINOALKYLPHOSPHONATE N-ACETYLTRANSFERASE-RELATED-RELATED"/>
    <property type="match status" value="1"/>
</dbReference>
<dbReference type="GeneID" id="90836676"/>
<accession>A0AAW3MEZ1</accession>
<evidence type="ECO:0000256" key="1">
    <source>
        <dbReference type="ARBA" id="ARBA00022679"/>
    </source>
</evidence>
<dbReference type="AlphaFoldDB" id="A0AAW3MEZ1"/>
<dbReference type="CDD" id="cd04301">
    <property type="entry name" value="NAT_SF"/>
    <property type="match status" value="1"/>
</dbReference>
<keyword evidence="1" id="KW-0808">Transferase</keyword>
<dbReference type="Gene3D" id="3.40.630.30">
    <property type="match status" value="1"/>
</dbReference>
<proteinExistence type="predicted"/>
<gene>
    <name evidence="4" type="ORF">RSA11_03195</name>
</gene>
<dbReference type="PANTHER" id="PTHR43877:SF2">
    <property type="entry name" value="AMINOALKYLPHOSPHONATE N-ACETYLTRANSFERASE-RELATED"/>
    <property type="match status" value="1"/>
</dbReference>
<evidence type="ECO:0000256" key="2">
    <source>
        <dbReference type="ARBA" id="ARBA00023315"/>
    </source>
</evidence>
<sequence>MKIQTGTKEDRTFIREQLIAYNRQHVPKALYEQSEELCFTASNEKGECIGGITASYGWQHIHVQFLWVSDTARQAGVGTRLLQAIEGYAKEARCTKILLDTFDFQAPDFYRKHGYEEYGRLTDHPSIGQSQYFFVKRL</sequence>
<dbReference type="Pfam" id="PF00583">
    <property type="entry name" value="Acetyltransf_1"/>
    <property type="match status" value="1"/>
</dbReference>
<dbReference type="InterPro" id="IPR000182">
    <property type="entry name" value="GNAT_dom"/>
</dbReference>
<dbReference type="RefSeq" id="WP_058713067.1">
    <property type="nucleotide sequence ID" value="NZ_LDQV01000012.1"/>
</dbReference>
<reference evidence="4 5" key="1">
    <citation type="journal article" date="2016" name="Front. Microbiol.">
        <title>Genomic Resource of Rice Seed Associated Bacteria.</title>
        <authorList>
            <person name="Midha S."/>
            <person name="Bansal K."/>
            <person name="Sharma S."/>
            <person name="Kumar N."/>
            <person name="Patil P.P."/>
            <person name="Chaudhry V."/>
            <person name="Patil P.B."/>
        </authorList>
    </citation>
    <scope>NUCLEOTIDE SEQUENCE [LARGE SCALE GENOMIC DNA]</scope>
    <source>
        <strain evidence="4 5">RSA11</strain>
    </source>
</reference>
<dbReference type="InterPro" id="IPR016181">
    <property type="entry name" value="Acyl_CoA_acyltransferase"/>
</dbReference>
<keyword evidence="2" id="KW-0012">Acyltransferase</keyword>
<feature type="domain" description="N-acetyltransferase" evidence="3">
    <location>
        <begin position="1"/>
        <end position="138"/>
    </location>
</feature>
<evidence type="ECO:0000313" key="5">
    <source>
        <dbReference type="Proteomes" id="UP000072605"/>
    </source>
</evidence>
<name>A0AAW3MEZ1_9BACL</name>
<dbReference type="GO" id="GO:0016747">
    <property type="term" value="F:acyltransferase activity, transferring groups other than amino-acyl groups"/>
    <property type="evidence" value="ECO:0007669"/>
    <property type="project" value="InterPro"/>
</dbReference>
<protein>
    <submittedName>
        <fullName evidence="4">GCN5 family acetyltransferase</fullName>
    </submittedName>
</protein>
<dbReference type="SUPFAM" id="SSF55729">
    <property type="entry name" value="Acyl-CoA N-acyltransferases (Nat)"/>
    <property type="match status" value="1"/>
</dbReference>
<evidence type="ECO:0000313" key="4">
    <source>
        <dbReference type="EMBL" id="KTR27688.1"/>
    </source>
</evidence>
<dbReference type="InterPro" id="IPR050832">
    <property type="entry name" value="Bact_Acetyltransf"/>
</dbReference>
<evidence type="ECO:0000259" key="3">
    <source>
        <dbReference type="PROSITE" id="PS51186"/>
    </source>
</evidence>
<dbReference type="PROSITE" id="PS51186">
    <property type="entry name" value="GNAT"/>
    <property type="match status" value="1"/>
</dbReference>
<dbReference type="Proteomes" id="UP000072605">
    <property type="component" value="Unassembled WGS sequence"/>
</dbReference>
<comment type="caution">
    <text evidence="4">The sequence shown here is derived from an EMBL/GenBank/DDBJ whole genome shotgun (WGS) entry which is preliminary data.</text>
</comment>
<dbReference type="EMBL" id="LDQV01000012">
    <property type="protein sequence ID" value="KTR27688.1"/>
    <property type="molecule type" value="Genomic_DNA"/>
</dbReference>
<organism evidence="4 5">
    <name type="scientific">Exiguobacterium indicum</name>
    <dbReference type="NCBI Taxonomy" id="296995"/>
    <lineage>
        <taxon>Bacteria</taxon>
        <taxon>Bacillati</taxon>
        <taxon>Bacillota</taxon>
        <taxon>Bacilli</taxon>
        <taxon>Bacillales</taxon>
        <taxon>Bacillales Family XII. Incertae Sedis</taxon>
        <taxon>Exiguobacterium</taxon>
    </lineage>
</organism>